<reference evidence="8 9" key="1">
    <citation type="submission" date="2013-03" db="EMBL/GenBank/DDBJ databases">
        <title>The Genome Sequence of Capronia coronata CBS 617.96.</title>
        <authorList>
            <consortium name="The Broad Institute Genomics Platform"/>
            <person name="Cuomo C."/>
            <person name="de Hoog S."/>
            <person name="Gorbushina A."/>
            <person name="Walker B."/>
            <person name="Young S.K."/>
            <person name="Zeng Q."/>
            <person name="Gargeya S."/>
            <person name="Fitzgerald M."/>
            <person name="Haas B."/>
            <person name="Abouelleil A."/>
            <person name="Allen A.W."/>
            <person name="Alvarado L."/>
            <person name="Arachchi H.M."/>
            <person name="Berlin A.M."/>
            <person name="Chapman S.B."/>
            <person name="Gainer-Dewar J."/>
            <person name="Goldberg J."/>
            <person name="Griggs A."/>
            <person name="Gujja S."/>
            <person name="Hansen M."/>
            <person name="Howarth C."/>
            <person name="Imamovic A."/>
            <person name="Ireland A."/>
            <person name="Larimer J."/>
            <person name="McCowan C."/>
            <person name="Murphy C."/>
            <person name="Pearson M."/>
            <person name="Poon T.W."/>
            <person name="Priest M."/>
            <person name="Roberts A."/>
            <person name="Saif S."/>
            <person name="Shea T."/>
            <person name="Sisk P."/>
            <person name="Sykes S."/>
            <person name="Wortman J."/>
            <person name="Nusbaum C."/>
            <person name="Birren B."/>
        </authorList>
    </citation>
    <scope>NUCLEOTIDE SEQUENCE [LARGE SCALE GENOMIC DNA]</scope>
    <source>
        <strain evidence="8 9">CBS 617.96</strain>
    </source>
</reference>
<keyword evidence="1" id="KW-0479">Metal-binding</keyword>
<dbReference type="GO" id="GO:0003677">
    <property type="term" value="F:DNA binding"/>
    <property type="evidence" value="ECO:0007669"/>
    <property type="project" value="UniProtKB-KW"/>
</dbReference>
<dbReference type="SMART" id="SM00906">
    <property type="entry name" value="Fungal_trans"/>
    <property type="match status" value="1"/>
</dbReference>
<dbReference type="CDD" id="cd12148">
    <property type="entry name" value="fungal_TF_MHR"/>
    <property type="match status" value="1"/>
</dbReference>
<dbReference type="SMART" id="SM00066">
    <property type="entry name" value="GAL4"/>
    <property type="match status" value="1"/>
</dbReference>
<feature type="region of interest" description="Disordered" evidence="6">
    <location>
        <begin position="1"/>
        <end position="28"/>
    </location>
</feature>
<dbReference type="GO" id="GO:0008270">
    <property type="term" value="F:zinc ion binding"/>
    <property type="evidence" value="ECO:0007669"/>
    <property type="project" value="InterPro"/>
</dbReference>
<evidence type="ECO:0000313" key="9">
    <source>
        <dbReference type="Proteomes" id="UP000019484"/>
    </source>
</evidence>
<dbReference type="InterPro" id="IPR036864">
    <property type="entry name" value="Zn2-C6_fun-type_DNA-bd_sf"/>
</dbReference>
<keyword evidence="2" id="KW-0805">Transcription regulation</keyword>
<dbReference type="Gene3D" id="4.10.240.10">
    <property type="entry name" value="Zn(2)-C6 fungal-type DNA-binding domain"/>
    <property type="match status" value="1"/>
</dbReference>
<evidence type="ECO:0000259" key="7">
    <source>
        <dbReference type="PROSITE" id="PS50048"/>
    </source>
</evidence>
<evidence type="ECO:0000256" key="4">
    <source>
        <dbReference type="ARBA" id="ARBA00023163"/>
    </source>
</evidence>
<dbReference type="PANTHER" id="PTHR47840">
    <property type="entry name" value="ZN(II)2CYS6 TRANSCRIPTION FACTOR (EUROFUNG)-RELATED"/>
    <property type="match status" value="1"/>
</dbReference>
<dbReference type="eggNOG" id="ENOG502SJ8Q">
    <property type="taxonomic scope" value="Eukaryota"/>
</dbReference>
<dbReference type="SUPFAM" id="SSF57701">
    <property type="entry name" value="Zn2/Cys6 DNA-binding domain"/>
    <property type="match status" value="1"/>
</dbReference>
<dbReference type="PROSITE" id="PS50048">
    <property type="entry name" value="ZN2_CY6_FUNGAL_2"/>
    <property type="match status" value="1"/>
</dbReference>
<dbReference type="OrthoDB" id="5392779at2759"/>
<evidence type="ECO:0000256" key="1">
    <source>
        <dbReference type="ARBA" id="ARBA00022723"/>
    </source>
</evidence>
<evidence type="ECO:0000256" key="2">
    <source>
        <dbReference type="ARBA" id="ARBA00023015"/>
    </source>
</evidence>
<dbReference type="STRING" id="1182541.W9YMJ1"/>
<name>W9YMJ1_9EURO</name>
<accession>W9YMJ1</accession>
<dbReference type="Pfam" id="PF00172">
    <property type="entry name" value="Zn_clus"/>
    <property type="match status" value="1"/>
</dbReference>
<dbReference type="InterPro" id="IPR001138">
    <property type="entry name" value="Zn2Cys6_DnaBD"/>
</dbReference>
<evidence type="ECO:0000256" key="6">
    <source>
        <dbReference type="SAM" id="MobiDB-lite"/>
    </source>
</evidence>
<organism evidence="8 9">
    <name type="scientific">Capronia coronata CBS 617.96</name>
    <dbReference type="NCBI Taxonomy" id="1182541"/>
    <lineage>
        <taxon>Eukaryota</taxon>
        <taxon>Fungi</taxon>
        <taxon>Dikarya</taxon>
        <taxon>Ascomycota</taxon>
        <taxon>Pezizomycotina</taxon>
        <taxon>Eurotiomycetes</taxon>
        <taxon>Chaetothyriomycetidae</taxon>
        <taxon>Chaetothyriales</taxon>
        <taxon>Herpotrichiellaceae</taxon>
        <taxon>Capronia</taxon>
    </lineage>
</organism>
<sequence length="810" mass="89824">MSAERSGASRKTPADDDETMAESVTKRKRIRKGTRSCWECKRRKMKCIFDSSTDAICIRCQRRSTKCVSQEFPEEISQPVDNNRKMGDRIVRVENLIEQLIQKVANDGPGPYAGNPDRGIPMPASIDSDSSRILALYKPSQDNDTVETEIHHDLPKSDRLPVATETTAGPGGYEALSRSLHQSLPSPEDTQRTCKASRHFSVLFNEMLTMPYSALQDRLDSPEILLEPPGPNVHPVLIARHMLLLATFLQPLHPDLHPEIRGLSTSPRAMMKKLADTAISLVTTNDELLGSIEGLECVMMESLYQANVGNLRRSWIAVRRAMLIAQLMGLHRVDSEGRAQYKVLDPKTRAQPQFMWFRIVFYDRHLCLLLGLPQGSNDLSMAADAVLANDTPMGRLERTHCVIAARILERNESNPSRRDFGLTQILDGELQRAARCLSSKWWLTPNLGSDVNDSQTLFWGMRRLINQLLHYDLLNQLHLPYMLRSSAERRFEYSRMTCVNASREVLSRFIVLRSFNRSAFSCRTVDFLALMAAMTLLLAHLDSHRRSQADNLLAHQYLSDRAMIEQTQENMKEVMRLNADSLSAQSADLLSRLLAIDAKAAEGNMHSAMSVSVQRPDIGTTQPDQGDDTGGIMRVHIPYFGIIKIAHEGVISKETPNARSDVSNRNPAIFAGSSSATTAPTLQTDAAMSSAYATGSGMTLGADEAGNDGMREFPSWPRAASGPRTGPQVPHEEPSVPFTSSDEEISTQFAPQPSAVADELLQQYPYPGPTDGADDWALQGVDMAFFDSLMRGAGNAGNGDAVWPTWETGL</sequence>
<keyword evidence="4" id="KW-0804">Transcription</keyword>
<evidence type="ECO:0000256" key="5">
    <source>
        <dbReference type="ARBA" id="ARBA00023242"/>
    </source>
</evidence>
<dbReference type="GeneID" id="19158434"/>
<keyword evidence="3" id="KW-0238">DNA-binding</keyword>
<evidence type="ECO:0000313" key="8">
    <source>
        <dbReference type="EMBL" id="EXJ90441.1"/>
    </source>
</evidence>
<dbReference type="AlphaFoldDB" id="W9YMJ1"/>
<dbReference type="PROSITE" id="PS00463">
    <property type="entry name" value="ZN2_CY6_FUNGAL_1"/>
    <property type="match status" value="1"/>
</dbReference>
<dbReference type="CDD" id="cd00067">
    <property type="entry name" value="GAL4"/>
    <property type="match status" value="1"/>
</dbReference>
<keyword evidence="5" id="KW-0539">Nucleus</keyword>
<dbReference type="InterPro" id="IPR007219">
    <property type="entry name" value="XnlR_reg_dom"/>
</dbReference>
<gene>
    <name evidence="8" type="ORF">A1O1_03543</name>
</gene>
<dbReference type="EMBL" id="AMWN01000003">
    <property type="protein sequence ID" value="EXJ90441.1"/>
    <property type="molecule type" value="Genomic_DNA"/>
</dbReference>
<keyword evidence="9" id="KW-1185">Reference proteome</keyword>
<dbReference type="RefSeq" id="XP_007722635.1">
    <property type="nucleotide sequence ID" value="XM_007724445.1"/>
</dbReference>
<evidence type="ECO:0000256" key="3">
    <source>
        <dbReference type="ARBA" id="ARBA00023125"/>
    </source>
</evidence>
<proteinExistence type="predicted"/>
<dbReference type="GO" id="GO:0000981">
    <property type="term" value="F:DNA-binding transcription factor activity, RNA polymerase II-specific"/>
    <property type="evidence" value="ECO:0007669"/>
    <property type="project" value="InterPro"/>
</dbReference>
<dbReference type="PANTHER" id="PTHR47840:SF1">
    <property type="entry name" value="ZN(II)2CYS6 TRANSCRIPTION FACTOR (EUROFUNG)"/>
    <property type="match status" value="1"/>
</dbReference>
<dbReference type="HOGENOM" id="CLU_004804_0_2_1"/>
<comment type="caution">
    <text evidence="8">The sequence shown here is derived from an EMBL/GenBank/DDBJ whole genome shotgun (WGS) entry which is preliminary data.</text>
</comment>
<dbReference type="GO" id="GO:0006351">
    <property type="term" value="P:DNA-templated transcription"/>
    <property type="evidence" value="ECO:0007669"/>
    <property type="project" value="InterPro"/>
</dbReference>
<protein>
    <recommendedName>
        <fullName evidence="7">Zn(2)-C6 fungal-type domain-containing protein</fullName>
    </recommendedName>
</protein>
<dbReference type="Proteomes" id="UP000019484">
    <property type="component" value="Unassembled WGS sequence"/>
</dbReference>
<feature type="domain" description="Zn(2)-C6 fungal-type" evidence="7">
    <location>
        <begin position="36"/>
        <end position="69"/>
    </location>
</feature>
<feature type="region of interest" description="Disordered" evidence="6">
    <location>
        <begin position="699"/>
        <end position="739"/>
    </location>
</feature>